<keyword evidence="6" id="KW-1185">Reference proteome</keyword>
<evidence type="ECO:0000256" key="1">
    <source>
        <dbReference type="ARBA" id="ARBA00022676"/>
    </source>
</evidence>
<sequence length="407" mass="43458">MRVLRLCSVFEPPDSALTGSGVTYDPVGGVQNHTAGLTRALDALGVAQTVLTSRPPTAPVAAPIGRHSRVIRLGHPIGAFRQCYGLYAWIHLPRLAAGTDVVHAHLGEDLAVVPLALRAAALSGAPIVLTVHCSLRHTLSGDDPRSLLLRTLGGRLEGRGVDRAAAVIALTERLGRQLSRPGVHVIPSGVSGAFLAVEPGRGLPRDLPHPRIAFVGRLHPQKGVDTLLHAFRLLDAGYTGYLVIVGDGPERARLHRMARHLGIARRTRFLGFVPHDRIPSLLKDVDVLVLPSRYEELGSVLVEAMYCGTPVVASATGGIPELVRDGHEGLLVPPGSPAALAGALREVIDDPPLAARLAGHARRRVDEHTWDHLVHRVLDVYRDVCRSVSPLRTASDGPLSGSRTTSR</sequence>
<protein>
    <submittedName>
        <fullName evidence="5">Glycosyltransferase family 4 protein</fullName>
    </submittedName>
</protein>
<dbReference type="PANTHER" id="PTHR12526:SF510">
    <property type="entry name" value="D-INOSITOL 3-PHOSPHATE GLYCOSYLTRANSFERASE"/>
    <property type="match status" value="1"/>
</dbReference>
<dbReference type="RefSeq" id="WP_210159688.1">
    <property type="nucleotide sequence ID" value="NZ_JAFCNB010000032.1"/>
</dbReference>
<dbReference type="EMBL" id="JAFCNB010000032">
    <property type="protein sequence ID" value="MBP2708427.1"/>
    <property type="molecule type" value="Genomic_DNA"/>
</dbReference>
<accession>A0A940WRR5</accession>
<keyword evidence="2" id="KW-0808">Transferase</keyword>
<keyword evidence="1" id="KW-0328">Glycosyltransferase</keyword>
<dbReference type="Pfam" id="PF13439">
    <property type="entry name" value="Glyco_transf_4"/>
    <property type="match status" value="1"/>
</dbReference>
<evidence type="ECO:0000256" key="2">
    <source>
        <dbReference type="ARBA" id="ARBA00022679"/>
    </source>
</evidence>
<dbReference type="GO" id="GO:0016757">
    <property type="term" value="F:glycosyltransferase activity"/>
    <property type="evidence" value="ECO:0007669"/>
    <property type="project" value="UniProtKB-KW"/>
</dbReference>
<proteinExistence type="predicted"/>
<dbReference type="AlphaFoldDB" id="A0A940WRR5"/>
<name>A0A940WRR5_9ACTN</name>
<evidence type="ECO:0000313" key="6">
    <source>
        <dbReference type="Proteomes" id="UP000674234"/>
    </source>
</evidence>
<organism evidence="5 6">
    <name type="scientific">Microbispora oryzae</name>
    <dbReference type="NCBI Taxonomy" id="2806554"/>
    <lineage>
        <taxon>Bacteria</taxon>
        <taxon>Bacillati</taxon>
        <taxon>Actinomycetota</taxon>
        <taxon>Actinomycetes</taxon>
        <taxon>Streptosporangiales</taxon>
        <taxon>Streptosporangiaceae</taxon>
        <taxon>Microbispora</taxon>
    </lineage>
</organism>
<feature type="domain" description="Glycosyl transferase family 1" evidence="3">
    <location>
        <begin position="209"/>
        <end position="363"/>
    </location>
</feature>
<dbReference type="PANTHER" id="PTHR12526">
    <property type="entry name" value="GLYCOSYLTRANSFERASE"/>
    <property type="match status" value="1"/>
</dbReference>
<dbReference type="Pfam" id="PF00534">
    <property type="entry name" value="Glycos_transf_1"/>
    <property type="match status" value="1"/>
</dbReference>
<comment type="caution">
    <text evidence="5">The sequence shown here is derived from an EMBL/GenBank/DDBJ whole genome shotgun (WGS) entry which is preliminary data.</text>
</comment>
<dbReference type="SUPFAM" id="SSF53756">
    <property type="entry name" value="UDP-Glycosyltransferase/glycogen phosphorylase"/>
    <property type="match status" value="1"/>
</dbReference>
<evidence type="ECO:0000313" key="5">
    <source>
        <dbReference type="EMBL" id="MBP2708427.1"/>
    </source>
</evidence>
<dbReference type="InterPro" id="IPR001296">
    <property type="entry name" value="Glyco_trans_1"/>
</dbReference>
<dbReference type="Gene3D" id="3.40.50.2000">
    <property type="entry name" value="Glycogen Phosphorylase B"/>
    <property type="match status" value="2"/>
</dbReference>
<dbReference type="Proteomes" id="UP000674234">
    <property type="component" value="Unassembled WGS sequence"/>
</dbReference>
<evidence type="ECO:0000259" key="4">
    <source>
        <dbReference type="Pfam" id="PF13439"/>
    </source>
</evidence>
<dbReference type="InterPro" id="IPR028098">
    <property type="entry name" value="Glyco_trans_4-like_N"/>
</dbReference>
<dbReference type="CDD" id="cd03801">
    <property type="entry name" value="GT4_PimA-like"/>
    <property type="match status" value="1"/>
</dbReference>
<feature type="domain" description="Glycosyltransferase subfamily 4-like N-terminal" evidence="4">
    <location>
        <begin position="27"/>
        <end position="190"/>
    </location>
</feature>
<gene>
    <name evidence="5" type="ORF">JOL79_32075</name>
</gene>
<reference evidence="5" key="1">
    <citation type="submission" date="2021-02" db="EMBL/GenBank/DDBJ databases">
        <title>Draft genome sequence of Microbispora sp. RL4-1S isolated from rice leaves in Thailand.</title>
        <authorList>
            <person name="Muangham S."/>
            <person name="Duangmal K."/>
        </authorList>
    </citation>
    <scope>NUCLEOTIDE SEQUENCE</scope>
    <source>
        <strain evidence="5">RL4-1S</strain>
    </source>
</reference>
<evidence type="ECO:0000259" key="3">
    <source>
        <dbReference type="Pfam" id="PF00534"/>
    </source>
</evidence>